<sequence length="97" mass="11916">MEWTQKYGGLIRICKSVHAHLYKAWMIDHNMRKYTRLIDYEITITIDATTWLYGTMEWTRNYGELIKICKRAFIVRMDMEGSLRIRWRYELVEETYP</sequence>
<organism evidence="1 2">
    <name type="scientific">Cannabis sativa</name>
    <name type="common">Hemp</name>
    <name type="synonym">Marijuana</name>
    <dbReference type="NCBI Taxonomy" id="3483"/>
    <lineage>
        <taxon>Eukaryota</taxon>
        <taxon>Viridiplantae</taxon>
        <taxon>Streptophyta</taxon>
        <taxon>Embryophyta</taxon>
        <taxon>Tracheophyta</taxon>
        <taxon>Spermatophyta</taxon>
        <taxon>Magnoliopsida</taxon>
        <taxon>eudicotyledons</taxon>
        <taxon>Gunneridae</taxon>
        <taxon>Pentapetalae</taxon>
        <taxon>rosids</taxon>
        <taxon>fabids</taxon>
        <taxon>Rosales</taxon>
        <taxon>Cannabaceae</taxon>
        <taxon>Cannabis</taxon>
    </lineage>
</organism>
<keyword evidence="2" id="KW-1185">Reference proteome</keyword>
<proteinExistence type="predicted"/>
<accession>A0A7J6DKI6</accession>
<evidence type="ECO:0000313" key="1">
    <source>
        <dbReference type="EMBL" id="KAF4346109.1"/>
    </source>
</evidence>
<protein>
    <submittedName>
        <fullName evidence="1">Uncharacterized protein</fullName>
    </submittedName>
</protein>
<reference evidence="1 2" key="1">
    <citation type="journal article" date="2020" name="bioRxiv">
        <title>Sequence and annotation of 42 cannabis genomes reveals extensive copy number variation in cannabinoid synthesis and pathogen resistance genes.</title>
        <authorList>
            <person name="Mckernan K.J."/>
            <person name="Helbert Y."/>
            <person name="Kane L.T."/>
            <person name="Ebling H."/>
            <person name="Zhang L."/>
            <person name="Liu B."/>
            <person name="Eaton Z."/>
            <person name="Mclaughlin S."/>
            <person name="Kingan S."/>
            <person name="Baybayan P."/>
            <person name="Concepcion G."/>
            <person name="Jordan M."/>
            <person name="Riva A."/>
            <person name="Barbazuk W."/>
            <person name="Harkins T."/>
        </authorList>
    </citation>
    <scope>NUCLEOTIDE SEQUENCE [LARGE SCALE GENOMIC DNA]</scope>
    <source>
        <strain evidence="2">cv. Jamaican Lion 4</strain>
        <tissue evidence="1">Leaf</tissue>
    </source>
</reference>
<dbReference type="AlphaFoldDB" id="A0A7J6DKI6"/>
<evidence type="ECO:0000313" key="2">
    <source>
        <dbReference type="Proteomes" id="UP000583929"/>
    </source>
</evidence>
<gene>
    <name evidence="1" type="ORF">G4B88_016048</name>
</gene>
<dbReference type="EMBL" id="JAATIQ010001157">
    <property type="protein sequence ID" value="KAF4346109.1"/>
    <property type="molecule type" value="Genomic_DNA"/>
</dbReference>
<name>A0A7J6DKI6_CANSA</name>
<comment type="caution">
    <text evidence="1">The sequence shown here is derived from an EMBL/GenBank/DDBJ whole genome shotgun (WGS) entry which is preliminary data.</text>
</comment>
<dbReference type="Proteomes" id="UP000583929">
    <property type="component" value="Unassembled WGS sequence"/>
</dbReference>